<comment type="caution">
    <text evidence="6">The sequence shown here is derived from an EMBL/GenBank/DDBJ whole genome shotgun (WGS) entry which is preliminary data.</text>
</comment>
<dbReference type="Proteomes" id="UP000469421">
    <property type="component" value="Unassembled WGS sequence"/>
</dbReference>
<feature type="transmembrane region" description="Helical" evidence="4">
    <location>
        <begin position="279"/>
        <end position="297"/>
    </location>
</feature>
<evidence type="ECO:0000313" key="6">
    <source>
        <dbReference type="EMBL" id="MQX54616.1"/>
    </source>
</evidence>
<evidence type="ECO:0000256" key="1">
    <source>
        <dbReference type="ARBA" id="ARBA00007730"/>
    </source>
</evidence>
<dbReference type="EMBL" id="WIRE01000002">
    <property type="protein sequence ID" value="MQX54616.1"/>
    <property type="molecule type" value="Genomic_DNA"/>
</dbReference>
<keyword evidence="7" id="KW-1185">Reference proteome</keyword>
<dbReference type="GO" id="GO:0051213">
    <property type="term" value="F:dioxygenase activity"/>
    <property type="evidence" value="ECO:0007669"/>
    <property type="project" value="UniProtKB-KW"/>
</dbReference>
<gene>
    <name evidence="6" type="ORF">GFN93_15285</name>
</gene>
<dbReference type="Gene3D" id="2.60.120.330">
    <property type="entry name" value="B-lactam Antibiotic, Isopenicillin N Synthase, Chain"/>
    <property type="match status" value="1"/>
</dbReference>
<feature type="domain" description="Aspartyl/asparaginy/proline hydroxylase" evidence="5">
    <location>
        <begin position="70"/>
        <end position="222"/>
    </location>
</feature>
<accession>A0A6N7LYW3</accession>
<keyword evidence="4" id="KW-0472">Membrane</keyword>
<dbReference type="AlphaFoldDB" id="A0A6N7LYW3"/>
<protein>
    <submittedName>
        <fullName evidence="6">Aspartyl/asparaginyl beta-hydroxylase domain-containing protein</fullName>
    </submittedName>
</protein>
<evidence type="ECO:0000256" key="4">
    <source>
        <dbReference type="SAM" id="Phobius"/>
    </source>
</evidence>
<keyword evidence="3" id="KW-0560">Oxidoreductase</keyword>
<organism evidence="6 7">
    <name type="scientific">Alcanivorax sediminis</name>
    <dbReference type="NCBI Taxonomy" id="2663008"/>
    <lineage>
        <taxon>Bacteria</taxon>
        <taxon>Pseudomonadati</taxon>
        <taxon>Pseudomonadota</taxon>
        <taxon>Gammaproteobacteria</taxon>
        <taxon>Oceanospirillales</taxon>
        <taxon>Alcanivoracaceae</taxon>
        <taxon>Alcanivorax</taxon>
    </lineage>
</organism>
<evidence type="ECO:0000256" key="3">
    <source>
        <dbReference type="ARBA" id="ARBA00023002"/>
    </source>
</evidence>
<dbReference type="RefSeq" id="WP_153502187.1">
    <property type="nucleotide sequence ID" value="NZ_JBMZXE010000104.1"/>
</dbReference>
<keyword evidence="2" id="KW-0223">Dioxygenase</keyword>
<reference evidence="6 7" key="1">
    <citation type="submission" date="2019-10" db="EMBL/GenBank/DDBJ databases">
        <title>Alcanivorax sp.PA15-N-34 draft genome sequence.</title>
        <authorList>
            <person name="Liao X."/>
            <person name="Shao Z."/>
        </authorList>
    </citation>
    <scope>NUCLEOTIDE SEQUENCE [LARGE SCALE GENOMIC DNA]</scope>
    <source>
        <strain evidence="6 7">PA15-N-34</strain>
    </source>
</reference>
<dbReference type="InterPro" id="IPR007803">
    <property type="entry name" value="Asp/Arg/Pro-Hydrxlase"/>
</dbReference>
<dbReference type="InterPro" id="IPR051821">
    <property type="entry name" value="Asp/Asn_beta-hydroxylase"/>
</dbReference>
<dbReference type="PANTHER" id="PTHR46332">
    <property type="entry name" value="ASPARTATE BETA-HYDROXYLASE DOMAIN-CONTAINING PROTEIN 2"/>
    <property type="match status" value="1"/>
</dbReference>
<keyword evidence="4" id="KW-0812">Transmembrane</keyword>
<dbReference type="SUPFAM" id="SSF51197">
    <property type="entry name" value="Clavaminate synthase-like"/>
    <property type="match status" value="1"/>
</dbReference>
<dbReference type="InterPro" id="IPR027443">
    <property type="entry name" value="IPNS-like_sf"/>
</dbReference>
<sequence>MAVIISALLIYVGCIVFIRIRNAEPFGLKRQLTDFSTFMVPFNIPAYLLSKVPTTPQVDKKHFPELQLIEDNWETIRDEALALYTGGNITAKDDLPASSFYKDGRWTSFYLKVYDNKLPSAYELAPKTMALLDQIPTMNIALFAVLMPGKKLNRHHDPFAYTLRYSMGLSTPNDEGCGLTINEDDYIWRDGDSVVFDETYIHSAWNNTDKPRIILMTDVDRPMKLKFVEKIYWSFGWFFNRLFFIDNLNPEHTGFGNKLGKGVLAYKHFLKSVKRRNKTFYVVAKWVVILGVLYAIGSQFV</sequence>
<dbReference type="Pfam" id="PF05118">
    <property type="entry name" value="Asp_Arg_Hydrox"/>
    <property type="match status" value="1"/>
</dbReference>
<evidence type="ECO:0000259" key="5">
    <source>
        <dbReference type="Pfam" id="PF05118"/>
    </source>
</evidence>
<dbReference type="PANTHER" id="PTHR46332:SF5">
    <property type="entry name" value="ASPARTATE BETA-HYDROXYLASE DOMAIN CONTAINING 2"/>
    <property type="match status" value="1"/>
</dbReference>
<proteinExistence type="inferred from homology"/>
<keyword evidence="4" id="KW-1133">Transmembrane helix</keyword>
<evidence type="ECO:0000313" key="7">
    <source>
        <dbReference type="Proteomes" id="UP000469421"/>
    </source>
</evidence>
<evidence type="ECO:0000256" key="2">
    <source>
        <dbReference type="ARBA" id="ARBA00022964"/>
    </source>
</evidence>
<comment type="similarity">
    <text evidence="1">Belongs to the aspartyl/asparaginyl beta-hydroxylase family.</text>
</comment>
<name>A0A6N7LYW3_9GAMM</name>